<organism evidence="1 2">
    <name type="scientific">Methylocella tundrae</name>
    <dbReference type="NCBI Taxonomy" id="227605"/>
    <lineage>
        <taxon>Bacteria</taxon>
        <taxon>Pseudomonadati</taxon>
        <taxon>Pseudomonadota</taxon>
        <taxon>Alphaproteobacteria</taxon>
        <taxon>Hyphomicrobiales</taxon>
        <taxon>Beijerinckiaceae</taxon>
        <taxon>Methylocella</taxon>
    </lineage>
</organism>
<dbReference type="AlphaFoldDB" id="A0A4U8Z1T1"/>
<dbReference type="Proteomes" id="UP000294360">
    <property type="component" value="Chromosome"/>
</dbReference>
<gene>
    <name evidence="1" type="ORF">MTUNDRAET4_2415</name>
</gene>
<protein>
    <submittedName>
        <fullName evidence="1">Uncharacterized protein</fullName>
    </submittedName>
</protein>
<evidence type="ECO:0000313" key="1">
    <source>
        <dbReference type="EMBL" id="VFU09302.1"/>
    </source>
</evidence>
<name>A0A4U8Z1T1_METTU</name>
<accession>A0A4U8Z1T1</accession>
<evidence type="ECO:0000313" key="2">
    <source>
        <dbReference type="Proteomes" id="UP000294360"/>
    </source>
</evidence>
<reference evidence="1 2" key="1">
    <citation type="submission" date="2019-03" db="EMBL/GenBank/DDBJ databases">
        <authorList>
            <person name="Kox A.R. M."/>
        </authorList>
    </citation>
    <scope>NUCLEOTIDE SEQUENCE [LARGE SCALE GENOMIC DNA]</scope>
    <source>
        <strain evidence="1">MTUNDRAET4 annotated genome</strain>
    </source>
</reference>
<sequence length="56" mass="6303">MGASRLCARIRQFQKCFDQTKDALAPTVRVFTQDEGAGSMMALIVELGRRRRDADD</sequence>
<proteinExistence type="predicted"/>
<dbReference type="KEGG" id="mtun:MTUNDRAET4_2415"/>
<dbReference type="EMBL" id="LR536450">
    <property type="protein sequence ID" value="VFU09302.1"/>
    <property type="molecule type" value="Genomic_DNA"/>
</dbReference>